<dbReference type="KEGG" id="mhf:MHF_0664"/>
<organism evidence="1 2">
    <name type="scientific">Mycoplasma haemofelis (strain Ohio2)</name>
    <dbReference type="NCBI Taxonomy" id="859194"/>
    <lineage>
        <taxon>Bacteria</taxon>
        <taxon>Bacillati</taxon>
        <taxon>Mycoplasmatota</taxon>
        <taxon>Mollicutes</taxon>
        <taxon>Mycoplasmataceae</taxon>
        <taxon>Mycoplasma</taxon>
    </lineage>
</organism>
<dbReference type="STRING" id="859194.MHF_0664"/>
<dbReference type="HOGENOM" id="CLU_1081051_0_0_14"/>
<name>F6FI88_MYCHI</name>
<gene>
    <name evidence="1" type="ordered locus">MHF_0664</name>
</gene>
<proteinExistence type="predicted"/>
<protein>
    <submittedName>
        <fullName evidence="1">Uncharacterized protein</fullName>
    </submittedName>
</protein>
<reference evidence="1 2" key="1">
    <citation type="journal article" date="2011" name="J. Bacteriol.">
        <title>Complete genome sequences of two hemotropic Mycoplasmas, Mycoplasma haemofelis strain Ohio2 and Mycoplasma suis strain Illinois.</title>
        <authorList>
            <person name="Messick J.B."/>
            <person name="Santos A.P."/>
            <person name="Guimaraes A.M."/>
        </authorList>
    </citation>
    <scope>NUCLEOTIDE SEQUENCE [LARGE SCALE GENOMIC DNA]</scope>
    <source>
        <strain evidence="1 2">Ohio2</strain>
    </source>
</reference>
<dbReference type="EMBL" id="CP002808">
    <property type="protein sequence ID" value="AEG72936.1"/>
    <property type="molecule type" value="Genomic_DNA"/>
</dbReference>
<sequence length="234" mass="26089">MDEFSKKGYNVGVDVKSWADNNFNKVKIKSGAVQIYNNLKSGYDAVSSFARSAGTTIKDFFKNWESNRETMHIIFKSIGNSFSLLGGLVSSSSEGESKIKILFEVLSHEKFKDFVGAVGSLTSKNPSLFSQLQGDDIYDVLTAFKQEPEEVTGIINKLVEDHKDKPQDSVNREVFIQALKLQSLMGKATSLAQKVKILLTKNPEEAKKLIAQVEQTIKELEGVIRSQEQISEEK</sequence>
<accession>F6FI88</accession>
<evidence type="ECO:0000313" key="2">
    <source>
        <dbReference type="Proteomes" id="UP000007952"/>
    </source>
</evidence>
<evidence type="ECO:0000313" key="1">
    <source>
        <dbReference type="EMBL" id="AEG72936.1"/>
    </source>
</evidence>
<reference key="2">
    <citation type="submission" date="2011-05" db="EMBL/GenBank/DDBJ databases">
        <title>The Genome of Mycoplasma haemofelis Strain Ohio2, a pathogenic hemoplasma of the cat.</title>
        <authorList>
            <person name="Santos A.P."/>
            <person name="Guimaraes A.M.S."/>
            <person name="SanMiguel P.J."/>
            <person name="Martin S.W."/>
            <person name="Messick J.B."/>
        </authorList>
    </citation>
    <scope>NUCLEOTIDE SEQUENCE</scope>
    <source>
        <strain>Ohio2</strain>
    </source>
</reference>
<dbReference type="Proteomes" id="UP000007952">
    <property type="component" value="Chromosome"/>
</dbReference>
<dbReference type="AlphaFoldDB" id="F6FI88"/>